<dbReference type="Gene3D" id="3.40.50.300">
    <property type="entry name" value="P-loop containing nucleotide triphosphate hydrolases"/>
    <property type="match status" value="2"/>
</dbReference>
<dbReference type="OrthoDB" id="9787585at2"/>
<dbReference type="GO" id="GO:0004386">
    <property type="term" value="F:helicase activity"/>
    <property type="evidence" value="ECO:0007669"/>
    <property type="project" value="UniProtKB-KW"/>
</dbReference>
<reference evidence="3" key="1">
    <citation type="submission" date="2016-10" db="EMBL/GenBank/DDBJ databases">
        <authorList>
            <person name="Varghese N."/>
            <person name="Submissions S."/>
        </authorList>
    </citation>
    <scope>NUCLEOTIDE SEQUENCE [LARGE SCALE GENOMIC DNA]</scope>
    <source>
        <strain evidence="3">DSM 43161</strain>
    </source>
</reference>
<evidence type="ECO:0000313" key="2">
    <source>
        <dbReference type="EMBL" id="SFO49946.1"/>
    </source>
</evidence>
<keyword evidence="3" id="KW-1185">Reference proteome</keyword>
<gene>
    <name evidence="2" type="ORF">SAMN05660359_03872</name>
</gene>
<keyword evidence="2" id="KW-0378">Hydrolase</keyword>
<dbReference type="RefSeq" id="WP_075015154.1">
    <property type="nucleotide sequence ID" value="NZ_FOWE01000010.1"/>
</dbReference>
<accession>A0A1I5HPV7</accession>
<dbReference type="InterPro" id="IPR027785">
    <property type="entry name" value="UvrD-like_helicase_C"/>
</dbReference>
<sequence length="718" mass="80504">MTLEVVYGESRHRNIARGLAEALDPAIEEGTIYLGYPVLSTADERVAVDAMLVSRDHGLVAFQVADVYPQTQEQLTGLIAEQDKLYAVLESHLGRNPRLRTGRQLAFPLETVTLLSSPLTLELPVGTEGRYCSPDQAVDVVQTLPGLDTDVYAALQAALQSVTTIKPAKKRASVKEDRSRGAILREIEKGIANLDRWQKRAAIETPEGAQRIRGLAGSGKTVVLALKAAYLHAKHPDWRVVVTFQSRALYQQLLGLVTRFSFEQTNDLPDYDHLQIMHAWGSGAREGVYQVIADTIGAVRRDFNYARSTYGMDDAFQGVCRELLTLTANRQIEPIFDAVLIDEAQDLPPEFFQLIYRFTKEPKRIIWGFDELQRLSETAMPTTDELFGTTPEGDSLVTLENREGEAARDIVLPICYRNPPWTLATAHALGFGIYRPEGLVQHFDDPALWLDIGYETVRGDMTPDSAVVLQRRTDSYPEYFPQLLTPTDAVVLRTFADELAQDDWVASQIAENLKKDELDHDDILIVLPSAYTAKRRAARLARTLLQHGIDSHLVGVSSSVDEVFVRDSVAIAHIYRAKGNEAPMVYALDAQYASGHVNQLTRRNTLFTALTRSRAWIRVSGWGDGMETIAHEFNEVVAHQYRLEFRTPTSEQLATMRRLHRDRTDTEAAALRRATRGLKELLDAFESGDIELRDLPPGLRSRLQNRLLDEGVDDGREF</sequence>
<name>A0A1I5HPV7_9ACTN</name>
<dbReference type="AlphaFoldDB" id="A0A1I5HPV7"/>
<dbReference type="SUPFAM" id="SSF52540">
    <property type="entry name" value="P-loop containing nucleoside triphosphate hydrolases"/>
    <property type="match status" value="1"/>
</dbReference>
<dbReference type="EMBL" id="FOWE01000010">
    <property type="protein sequence ID" value="SFO49946.1"/>
    <property type="molecule type" value="Genomic_DNA"/>
</dbReference>
<feature type="domain" description="UvrD-like helicase C-terminal" evidence="1">
    <location>
        <begin position="573"/>
        <end position="619"/>
    </location>
</feature>
<evidence type="ECO:0000313" key="3">
    <source>
        <dbReference type="Proteomes" id="UP000183642"/>
    </source>
</evidence>
<keyword evidence="2" id="KW-0347">Helicase</keyword>
<organism evidence="2 3">
    <name type="scientific">Geodermatophilus obscurus</name>
    <dbReference type="NCBI Taxonomy" id="1861"/>
    <lineage>
        <taxon>Bacteria</taxon>
        <taxon>Bacillati</taxon>
        <taxon>Actinomycetota</taxon>
        <taxon>Actinomycetes</taxon>
        <taxon>Geodermatophilales</taxon>
        <taxon>Geodermatophilaceae</taxon>
        <taxon>Geodermatophilus</taxon>
    </lineage>
</organism>
<evidence type="ECO:0000259" key="1">
    <source>
        <dbReference type="Pfam" id="PF13538"/>
    </source>
</evidence>
<protein>
    <submittedName>
        <fullName evidence="2">Superfamily I DNA and RNA helicases</fullName>
    </submittedName>
</protein>
<dbReference type="Pfam" id="PF13538">
    <property type="entry name" value="UvrD_C_2"/>
    <property type="match status" value="1"/>
</dbReference>
<keyword evidence="2" id="KW-0547">Nucleotide-binding</keyword>
<dbReference type="InterPro" id="IPR027417">
    <property type="entry name" value="P-loop_NTPase"/>
</dbReference>
<proteinExistence type="predicted"/>
<dbReference type="Proteomes" id="UP000183642">
    <property type="component" value="Unassembled WGS sequence"/>
</dbReference>
<keyword evidence="2" id="KW-0067">ATP-binding</keyword>